<accession>A0A0L6JUU6</accession>
<evidence type="ECO:0000313" key="3">
    <source>
        <dbReference type="EMBL" id="KNY29489.1"/>
    </source>
</evidence>
<keyword evidence="4" id="KW-1185">Reference proteome</keyword>
<dbReference type="PROSITE" id="PS50943">
    <property type="entry name" value="HTH_CROC1"/>
    <property type="match status" value="1"/>
</dbReference>
<dbReference type="EMBL" id="LGTC01000001">
    <property type="protein sequence ID" value="KNY29489.1"/>
    <property type="molecule type" value="Genomic_DNA"/>
</dbReference>
<proteinExistence type="predicted"/>
<feature type="domain" description="HTH cro/C1-type" evidence="2">
    <location>
        <begin position="7"/>
        <end position="62"/>
    </location>
</feature>
<dbReference type="InterPro" id="IPR001387">
    <property type="entry name" value="Cro/C1-type_HTH"/>
</dbReference>
<dbReference type="Pfam" id="PF01381">
    <property type="entry name" value="HTH_3"/>
    <property type="match status" value="1"/>
</dbReference>
<name>A0A0L6JUU6_9FIRM</name>
<dbReference type="RefSeq" id="WP_036935486.1">
    <property type="nucleotide sequence ID" value="NZ_JQKC01000001.1"/>
</dbReference>
<evidence type="ECO:0000259" key="2">
    <source>
        <dbReference type="PROSITE" id="PS50943"/>
    </source>
</evidence>
<dbReference type="SMART" id="SM00530">
    <property type="entry name" value="HTH_XRE"/>
    <property type="match status" value="1"/>
</dbReference>
<dbReference type="PANTHER" id="PTHR46558">
    <property type="entry name" value="TRACRIPTIONAL REGULATORY PROTEIN-RELATED-RELATED"/>
    <property type="match status" value="1"/>
</dbReference>
<dbReference type="AlphaFoldDB" id="A0A0L6JUU6"/>
<dbReference type="Gene3D" id="1.10.260.40">
    <property type="entry name" value="lambda repressor-like DNA-binding domains"/>
    <property type="match status" value="1"/>
</dbReference>
<evidence type="ECO:0000256" key="1">
    <source>
        <dbReference type="ARBA" id="ARBA00023125"/>
    </source>
</evidence>
<dbReference type="STRING" id="398512.Bccel_4763"/>
<comment type="caution">
    <text evidence="3">The sequence shown here is derived from an EMBL/GenBank/DDBJ whole genome shotgun (WGS) entry which is preliminary data.</text>
</comment>
<evidence type="ECO:0000313" key="4">
    <source>
        <dbReference type="Proteomes" id="UP000036923"/>
    </source>
</evidence>
<dbReference type="Proteomes" id="UP000036923">
    <property type="component" value="Unassembled WGS sequence"/>
</dbReference>
<gene>
    <name evidence="3" type="ORF">Bccel_4763</name>
</gene>
<keyword evidence="1" id="KW-0238">DNA-binding</keyword>
<dbReference type="CDD" id="cd00093">
    <property type="entry name" value="HTH_XRE"/>
    <property type="match status" value="1"/>
</dbReference>
<dbReference type="eggNOG" id="COG1476">
    <property type="taxonomic scope" value="Bacteria"/>
</dbReference>
<dbReference type="GO" id="GO:0003677">
    <property type="term" value="F:DNA binding"/>
    <property type="evidence" value="ECO:0007669"/>
    <property type="project" value="UniProtKB-KW"/>
</dbReference>
<sequence length="138" mass="15669">MLFGDKIKELRTLAGMSQQELASNAGLSLRSIQNYESNKRYPKDVAILNKLCKALDTTIEDLMSDKDNFVQEATAKYGTRGKKDAKKLVEEVGGLFAGGELNEEDKDKVFRAITEMYWRAKDNNKKYSPKKNSHKTKE</sequence>
<dbReference type="PANTHER" id="PTHR46558:SF15">
    <property type="entry name" value="HELIX-TURN-HELIX DOMAIN PROTEIN"/>
    <property type="match status" value="1"/>
</dbReference>
<dbReference type="OrthoDB" id="6315255at2"/>
<dbReference type="PATRIC" id="fig|398512.5.peg.4995"/>
<dbReference type="InterPro" id="IPR010982">
    <property type="entry name" value="Lambda_DNA-bd_dom_sf"/>
</dbReference>
<dbReference type="SUPFAM" id="SSF47413">
    <property type="entry name" value="lambda repressor-like DNA-binding domains"/>
    <property type="match status" value="1"/>
</dbReference>
<protein>
    <submittedName>
        <fullName evidence="3">Transcriptional regulator, XRE family</fullName>
    </submittedName>
</protein>
<reference evidence="4" key="1">
    <citation type="submission" date="2015-07" db="EMBL/GenBank/DDBJ databases">
        <title>Near-Complete Genome Sequence of the Cellulolytic Bacterium Bacteroides (Pseudobacteroides) cellulosolvens ATCC 35603.</title>
        <authorList>
            <person name="Dassa B."/>
            <person name="Utturkar S.M."/>
            <person name="Klingeman D.M."/>
            <person name="Hurt R.A."/>
            <person name="Keller M."/>
            <person name="Xu J."/>
            <person name="Reddy Y.H.K."/>
            <person name="Borovok I."/>
            <person name="Grinberg I.R."/>
            <person name="Lamed R."/>
            <person name="Zhivin O."/>
            <person name="Bayer E.A."/>
            <person name="Brown S.D."/>
        </authorList>
    </citation>
    <scope>NUCLEOTIDE SEQUENCE [LARGE SCALE GENOMIC DNA]</scope>
    <source>
        <strain evidence="4">DSM 2933</strain>
    </source>
</reference>
<organism evidence="3 4">
    <name type="scientific">Pseudobacteroides cellulosolvens ATCC 35603 = DSM 2933</name>
    <dbReference type="NCBI Taxonomy" id="398512"/>
    <lineage>
        <taxon>Bacteria</taxon>
        <taxon>Bacillati</taxon>
        <taxon>Bacillota</taxon>
        <taxon>Clostridia</taxon>
        <taxon>Eubacteriales</taxon>
        <taxon>Oscillospiraceae</taxon>
        <taxon>Pseudobacteroides</taxon>
    </lineage>
</organism>